<reference evidence="2" key="1">
    <citation type="submission" date="2021-05" db="EMBL/GenBank/DDBJ databases">
        <authorList>
            <person name="Alioto T."/>
            <person name="Alioto T."/>
            <person name="Gomez Garrido J."/>
        </authorList>
    </citation>
    <scope>NUCLEOTIDE SEQUENCE</scope>
</reference>
<dbReference type="PROSITE" id="PS51257">
    <property type="entry name" value="PROKAR_LIPOPROTEIN"/>
    <property type="match status" value="1"/>
</dbReference>
<name>A0A8D8TAC7_9HEMI</name>
<evidence type="ECO:0000256" key="1">
    <source>
        <dbReference type="SAM" id="Phobius"/>
    </source>
</evidence>
<dbReference type="EMBL" id="HBUF01270192">
    <property type="protein sequence ID" value="CAG6684951.1"/>
    <property type="molecule type" value="Transcribed_RNA"/>
</dbReference>
<evidence type="ECO:0000313" key="2">
    <source>
        <dbReference type="EMBL" id="CAG6684951.1"/>
    </source>
</evidence>
<dbReference type="AlphaFoldDB" id="A0A8D8TAC7"/>
<keyword evidence="1" id="KW-0812">Transmembrane</keyword>
<proteinExistence type="predicted"/>
<dbReference type="EMBL" id="HBUF01449130">
    <property type="protein sequence ID" value="CAG6743523.1"/>
    <property type="molecule type" value="Transcribed_RNA"/>
</dbReference>
<organism evidence="2">
    <name type="scientific">Cacopsylla melanoneura</name>
    <dbReference type="NCBI Taxonomy" id="428564"/>
    <lineage>
        <taxon>Eukaryota</taxon>
        <taxon>Metazoa</taxon>
        <taxon>Ecdysozoa</taxon>
        <taxon>Arthropoda</taxon>
        <taxon>Hexapoda</taxon>
        <taxon>Insecta</taxon>
        <taxon>Pterygota</taxon>
        <taxon>Neoptera</taxon>
        <taxon>Paraneoptera</taxon>
        <taxon>Hemiptera</taxon>
        <taxon>Sternorrhyncha</taxon>
        <taxon>Psylloidea</taxon>
        <taxon>Psyllidae</taxon>
        <taxon>Psyllinae</taxon>
        <taxon>Cacopsylla</taxon>
    </lineage>
</organism>
<feature type="transmembrane region" description="Helical" evidence="1">
    <location>
        <begin position="42"/>
        <end position="61"/>
    </location>
</feature>
<keyword evidence="1" id="KW-0472">Membrane</keyword>
<sequence length="102" mass="11270">MSIKMINVTAHHTVSFICACFCNLLGFKGSSSFLLKWTELQLVDAVSCFVMFFFSFTVTAFESGLSGENIVTLGYLLPYITNIMIGSITLLRLRGQGQESVL</sequence>
<feature type="transmembrane region" description="Helical" evidence="1">
    <location>
        <begin position="12"/>
        <end position="35"/>
    </location>
</feature>
<dbReference type="EMBL" id="HBUF01140474">
    <property type="protein sequence ID" value="CAG6646163.1"/>
    <property type="molecule type" value="Transcribed_RNA"/>
</dbReference>
<dbReference type="EMBL" id="HBUF01140473">
    <property type="protein sequence ID" value="CAG6646162.1"/>
    <property type="molecule type" value="Transcribed_RNA"/>
</dbReference>
<keyword evidence="1" id="KW-1133">Transmembrane helix</keyword>
<accession>A0A8D8TAC7</accession>
<feature type="transmembrane region" description="Helical" evidence="1">
    <location>
        <begin position="73"/>
        <end position="93"/>
    </location>
</feature>
<dbReference type="EMBL" id="HBUF01449128">
    <property type="protein sequence ID" value="CAG6743522.1"/>
    <property type="molecule type" value="Transcribed_RNA"/>
</dbReference>
<protein>
    <submittedName>
        <fullName evidence="2">Uncharacterized protein</fullName>
    </submittedName>
</protein>